<sequence>MVPCRVRRGTTVVYPSRPLPDSPKRSVEATGTDTRLVTSGDQRRRDGDTWPPRRRGSALSGSSWRHARTWPVSRPSSSCSSGWASCPSRSSRPSSRRPWGTRQA</sequence>
<accession>A0ABV5G4S2</accession>
<protein>
    <submittedName>
        <fullName evidence="2">Uncharacterized protein</fullName>
    </submittedName>
</protein>
<name>A0ABV5G4S2_9MICC</name>
<organism evidence="2 3">
    <name type="scientific">Citricoccus parietis</name>
    <dbReference type="NCBI Taxonomy" id="592307"/>
    <lineage>
        <taxon>Bacteria</taxon>
        <taxon>Bacillati</taxon>
        <taxon>Actinomycetota</taxon>
        <taxon>Actinomycetes</taxon>
        <taxon>Micrococcales</taxon>
        <taxon>Micrococcaceae</taxon>
        <taxon>Citricoccus</taxon>
    </lineage>
</organism>
<keyword evidence="3" id="KW-1185">Reference proteome</keyword>
<feature type="region of interest" description="Disordered" evidence="1">
    <location>
        <begin position="1"/>
        <end position="104"/>
    </location>
</feature>
<proteinExistence type="predicted"/>
<evidence type="ECO:0000313" key="2">
    <source>
        <dbReference type="EMBL" id="MFB9073938.1"/>
    </source>
</evidence>
<comment type="caution">
    <text evidence="2">The sequence shown here is derived from an EMBL/GenBank/DDBJ whole genome shotgun (WGS) entry which is preliminary data.</text>
</comment>
<evidence type="ECO:0000256" key="1">
    <source>
        <dbReference type="SAM" id="MobiDB-lite"/>
    </source>
</evidence>
<evidence type="ECO:0000313" key="3">
    <source>
        <dbReference type="Proteomes" id="UP001589575"/>
    </source>
</evidence>
<reference evidence="2 3" key="1">
    <citation type="submission" date="2024-09" db="EMBL/GenBank/DDBJ databases">
        <authorList>
            <person name="Sun Q."/>
            <person name="Mori K."/>
        </authorList>
    </citation>
    <scope>NUCLEOTIDE SEQUENCE [LARGE SCALE GENOMIC DNA]</scope>
    <source>
        <strain evidence="2 3">CCM 7609</strain>
    </source>
</reference>
<feature type="compositionally biased region" description="Low complexity" evidence="1">
    <location>
        <begin position="73"/>
        <end position="98"/>
    </location>
</feature>
<gene>
    <name evidence="2" type="ORF">ACFFX0_23180</name>
</gene>
<feature type="compositionally biased region" description="Polar residues" evidence="1">
    <location>
        <begin position="29"/>
        <end position="40"/>
    </location>
</feature>
<dbReference type="EMBL" id="JBHMFI010000001">
    <property type="protein sequence ID" value="MFB9073938.1"/>
    <property type="molecule type" value="Genomic_DNA"/>
</dbReference>
<dbReference type="Proteomes" id="UP001589575">
    <property type="component" value="Unassembled WGS sequence"/>
</dbReference>